<keyword evidence="1" id="KW-1133">Transmembrane helix</keyword>
<accession>A0A209A6P7</accession>
<dbReference type="EMBL" id="NHOI01000007">
    <property type="protein sequence ID" value="OVZ88340.1"/>
    <property type="molecule type" value="Genomic_DNA"/>
</dbReference>
<proteinExistence type="predicted"/>
<evidence type="ECO:0000313" key="3">
    <source>
        <dbReference type="Proteomes" id="UP000196440"/>
    </source>
</evidence>
<name>A0A209A6P7_YERIN</name>
<reference evidence="2 3" key="1">
    <citation type="submission" date="2017-05" db="EMBL/GenBank/DDBJ databases">
        <title>Whole genome sequencing of Yersinia kristensenii.</title>
        <authorList>
            <person name="Campioni F."/>
        </authorList>
    </citation>
    <scope>NUCLEOTIDE SEQUENCE [LARGE SCALE GENOMIC DNA]</scope>
    <source>
        <strain evidence="2 3">CFSAN060536</strain>
    </source>
</reference>
<keyword evidence="1" id="KW-0812">Transmembrane</keyword>
<dbReference type="RefSeq" id="WP_212669271.1">
    <property type="nucleotide sequence ID" value="NZ_NHOI01000007.1"/>
</dbReference>
<keyword evidence="1" id="KW-0472">Membrane</keyword>
<evidence type="ECO:0000256" key="1">
    <source>
        <dbReference type="SAM" id="Phobius"/>
    </source>
</evidence>
<dbReference type="Proteomes" id="UP000196440">
    <property type="component" value="Unassembled WGS sequence"/>
</dbReference>
<protein>
    <submittedName>
        <fullName evidence="2">Uncharacterized protein</fullName>
    </submittedName>
</protein>
<comment type="caution">
    <text evidence="2">The sequence shown here is derived from an EMBL/GenBank/DDBJ whole genome shotgun (WGS) entry which is preliminary data.</text>
</comment>
<gene>
    <name evidence="2" type="ORF">CBW57_05630</name>
</gene>
<dbReference type="AlphaFoldDB" id="A0A209A6P7"/>
<evidence type="ECO:0000313" key="2">
    <source>
        <dbReference type="EMBL" id="OVZ88340.1"/>
    </source>
</evidence>
<sequence>AHRDAFAGRLPATPMTLGILFFILEVQGCWLISTKKSGGDHQDARQRYASVMSAHTSGNVLQEFP</sequence>
<organism evidence="2 3">
    <name type="scientific">Yersinia intermedia</name>
    <dbReference type="NCBI Taxonomy" id="631"/>
    <lineage>
        <taxon>Bacteria</taxon>
        <taxon>Pseudomonadati</taxon>
        <taxon>Pseudomonadota</taxon>
        <taxon>Gammaproteobacteria</taxon>
        <taxon>Enterobacterales</taxon>
        <taxon>Yersiniaceae</taxon>
        <taxon>Yersinia</taxon>
    </lineage>
</organism>
<feature type="transmembrane region" description="Helical" evidence="1">
    <location>
        <begin position="12"/>
        <end position="32"/>
    </location>
</feature>
<feature type="non-terminal residue" evidence="2">
    <location>
        <position position="1"/>
    </location>
</feature>